<protein>
    <submittedName>
        <fullName evidence="1">Uncharacterized protein</fullName>
    </submittedName>
</protein>
<dbReference type="AlphaFoldDB" id="A0A8X6QSZ3"/>
<dbReference type="EMBL" id="BMAW01130480">
    <property type="protein sequence ID" value="GFU35248.1"/>
    <property type="molecule type" value="Genomic_DNA"/>
</dbReference>
<proteinExistence type="predicted"/>
<evidence type="ECO:0000313" key="2">
    <source>
        <dbReference type="Proteomes" id="UP000887013"/>
    </source>
</evidence>
<keyword evidence="2" id="KW-1185">Reference proteome</keyword>
<comment type="caution">
    <text evidence="1">The sequence shown here is derived from an EMBL/GenBank/DDBJ whole genome shotgun (WGS) entry which is preliminary data.</text>
</comment>
<accession>A0A8X6QSZ3</accession>
<reference evidence="1" key="1">
    <citation type="submission" date="2020-08" db="EMBL/GenBank/DDBJ databases">
        <title>Multicomponent nature underlies the extraordinary mechanical properties of spider dragline silk.</title>
        <authorList>
            <person name="Kono N."/>
            <person name="Nakamura H."/>
            <person name="Mori M."/>
            <person name="Yoshida Y."/>
            <person name="Ohtoshi R."/>
            <person name="Malay A.D."/>
            <person name="Moran D.A.P."/>
            <person name="Tomita M."/>
            <person name="Numata K."/>
            <person name="Arakawa K."/>
        </authorList>
    </citation>
    <scope>NUCLEOTIDE SEQUENCE</scope>
</reference>
<dbReference type="Proteomes" id="UP000887013">
    <property type="component" value="Unassembled WGS sequence"/>
</dbReference>
<name>A0A8X6QSZ3_NEPPI</name>
<sequence length="141" mass="16110">MIRLEFHRRLQSSRYSVKVMGLSSRSVCLLVMIEVLSFTSALSTVIWFCDNSLSFPCESDKEWQFQFHHSLQNFSCEGWTYGSSKNAATLDLRPWVLSQGLFPDQWSLSIVESRRKTVLIPTPLLKIALRTHPPGTFLSPG</sequence>
<organism evidence="1 2">
    <name type="scientific">Nephila pilipes</name>
    <name type="common">Giant wood spider</name>
    <name type="synonym">Nephila maculata</name>
    <dbReference type="NCBI Taxonomy" id="299642"/>
    <lineage>
        <taxon>Eukaryota</taxon>
        <taxon>Metazoa</taxon>
        <taxon>Ecdysozoa</taxon>
        <taxon>Arthropoda</taxon>
        <taxon>Chelicerata</taxon>
        <taxon>Arachnida</taxon>
        <taxon>Araneae</taxon>
        <taxon>Araneomorphae</taxon>
        <taxon>Entelegynae</taxon>
        <taxon>Araneoidea</taxon>
        <taxon>Nephilidae</taxon>
        <taxon>Nephila</taxon>
    </lineage>
</organism>
<gene>
    <name evidence="1" type="ORF">NPIL_187031</name>
</gene>
<evidence type="ECO:0000313" key="1">
    <source>
        <dbReference type="EMBL" id="GFU35248.1"/>
    </source>
</evidence>